<name>A0ABY4NLB1_9BURK</name>
<reference evidence="2 3" key="1">
    <citation type="journal article" date="2022" name="Int. J. Syst. Evol. Microbiol.">
        <title>Characterization of Alcaligenes aquatilis as a novel member of heterotrophic nitrifier-aerobic denitrifier and its performance in treating piggery wastewater.</title>
        <authorList>
            <person name="Cao X."/>
            <person name="Zhao B."/>
            <person name="Wu Y."/>
            <person name="Huang J."/>
            <person name="Wang H."/>
            <person name="Sun X."/>
            <person name="Li S."/>
        </authorList>
    </citation>
    <scope>NUCLEOTIDE SEQUENCE [LARGE SCALE GENOMIC DNA]</scope>
    <source>
        <strain evidence="2 3">AS1</strain>
    </source>
</reference>
<proteinExistence type="predicted"/>
<sequence>MTIRVFLSGTCEQPCETHEWAGTLAGFFASKGLVYTLAELPRSHVTVNGQPLPMIEWADRHLAAGDDVEMRLIQHGGVFSGLGKLLGSIFNFAFGWLMPKSSSQNYGSPEQGQRLETTSAKANQAKLGDVVPELAGRFRRYPDYLTPPRRRFVNWREQWLEFHACIGPGQYQINDADVKVGDTPFSALGADGSYAIYGPGADLSGTSTHEHWHTVPAVGGTSSGTAGLEMSTELANRENTQPASYSFDGSYIWRSSESEFPPGWGAGTLVNIRFPQQFEVTRENPSFPLPQRNRFTGAFKHLLPLIGTNGFSMEFNGQVHNVLIGAMELDENGDGWLEFVFPRENPEDPVSWVNFVPLGQQTLVFQRNPAPRYVVQQYSSDNIVVWRLLPNGQNDPDWKGFPQVTTGEATITFNGGTVYGEWSSEFVATPGKETTTAIEIDFFFPNGLGYIRDNGDVTTQGLGIEIQYRNADGGPRTTISKWYENWTLDQIGVTESISVPQMRPSVRVRRVGASATSTQVKDTIQWYGLKSRLRTRTSYPRWTTMAAKLRVGGRLGAQSENQINVVATRMLPVLQSDGTWSAPQPTRDISAFARYITGSIGYSDLNLDADELRRLDAIWKARGETLDHVYDLTTSQDALKLAFRAGFSELTVSHGLIRPVRDDVRTQFEQSYSPLNMTKPLRESVSPRKPMDPDGVEVEYIDEETWTSMTVKCLLPGDQGFKLEKLKLDGVTDRVRAWRIGMRRRREQAYRNREYSFGTEMDAFNSDYLSYVPLFDDEPGNAQMGLLTDIGPASGGALLRISEPLRWVAGASHSVGYRTPEGKFVGPFVAQPGPDDFSIIANIPQPWPEVSLKQELPHIYFGLTSDWIKPALITNIQARGTDATDVTAANYDERVYADDNNNPPD</sequence>
<accession>A0ABY4NLB1</accession>
<evidence type="ECO:0000259" key="1">
    <source>
        <dbReference type="Pfam" id="PF24801"/>
    </source>
</evidence>
<keyword evidence="3" id="KW-1185">Reference proteome</keyword>
<dbReference type="InterPro" id="IPR055385">
    <property type="entry name" value="GpJ_HDII-ins2"/>
</dbReference>
<dbReference type="Pfam" id="PF24801">
    <property type="entry name" value="FNIII-A_GpJ"/>
    <property type="match status" value="1"/>
</dbReference>
<evidence type="ECO:0000313" key="2">
    <source>
        <dbReference type="EMBL" id="UQN37325.1"/>
    </source>
</evidence>
<dbReference type="GeneID" id="96868546"/>
<dbReference type="EMBL" id="CP094619">
    <property type="protein sequence ID" value="UQN37325.1"/>
    <property type="molecule type" value="Genomic_DNA"/>
</dbReference>
<dbReference type="Proteomes" id="UP000831759">
    <property type="component" value="Chromosome"/>
</dbReference>
<dbReference type="NCBIfam" id="NF040662">
    <property type="entry name" value="attach_TipJ_rel"/>
    <property type="match status" value="1"/>
</dbReference>
<protein>
    <submittedName>
        <fullName evidence="2">MoaD/ThiS family protein</fullName>
    </submittedName>
</protein>
<evidence type="ECO:0000313" key="3">
    <source>
        <dbReference type="Proteomes" id="UP000831759"/>
    </source>
</evidence>
<gene>
    <name evidence="2" type="ORF">MTR80_06360</name>
</gene>
<feature type="domain" description="Tip attachment protein J HDII-ins2" evidence="1">
    <location>
        <begin position="427"/>
        <end position="529"/>
    </location>
</feature>
<organism evidence="2 3">
    <name type="scientific">Alcaligenes aquatilis</name>
    <dbReference type="NCBI Taxonomy" id="323284"/>
    <lineage>
        <taxon>Bacteria</taxon>
        <taxon>Pseudomonadati</taxon>
        <taxon>Pseudomonadota</taxon>
        <taxon>Betaproteobacteria</taxon>
        <taxon>Burkholderiales</taxon>
        <taxon>Alcaligenaceae</taxon>
        <taxon>Alcaligenes</taxon>
    </lineage>
</organism>
<dbReference type="RefSeq" id="WP_249462025.1">
    <property type="nucleotide sequence ID" value="NZ_CP094619.1"/>
</dbReference>